<proteinExistence type="predicted"/>
<accession>A0A0P7B3V2</accession>
<name>A0A0P7B3V2_9HYPO</name>
<evidence type="ECO:0000313" key="3">
    <source>
        <dbReference type="EMBL" id="KPM36177.1"/>
    </source>
</evidence>
<organism evidence="3 4">
    <name type="scientific">Neonectria ditissima</name>
    <dbReference type="NCBI Taxonomy" id="78410"/>
    <lineage>
        <taxon>Eukaryota</taxon>
        <taxon>Fungi</taxon>
        <taxon>Dikarya</taxon>
        <taxon>Ascomycota</taxon>
        <taxon>Pezizomycotina</taxon>
        <taxon>Sordariomycetes</taxon>
        <taxon>Hypocreomycetidae</taxon>
        <taxon>Hypocreales</taxon>
        <taxon>Nectriaceae</taxon>
        <taxon>Neonectria</taxon>
    </lineage>
</organism>
<dbReference type="STRING" id="78410.A0A0P7B3V2"/>
<dbReference type="SUPFAM" id="SSF103647">
    <property type="entry name" value="TSP type-3 repeat"/>
    <property type="match status" value="1"/>
</dbReference>
<sequence length="276" mass="28826">MKSFSILLLAAGLVSAAAVPLQSTERRSELALRQVPAVAAEVIKIAARSEAATPVATEEPAKTEEPVEGEEEAVDEEGAVDEEKAKEPVEGDADGNGIPDAEEEVANEDANGNGIPDAEEKAEEEAAQEDANGNGVPDAEEEAAHEDANGNGVPDAEESAEENKEESKDENKDKAEQIDLNAVLSLAPQIEGLVAQMGMSGIIDLGNINSLGFVNQIVVLSQLQQVRTLQVFNLIGSNDVLVLLSNGVLASSGINVIVGRSDSNTQGGLKNVSYYV</sequence>
<protein>
    <submittedName>
        <fullName evidence="3">Uncharacterized protein</fullName>
    </submittedName>
</protein>
<comment type="caution">
    <text evidence="3">The sequence shown here is derived from an EMBL/GenBank/DDBJ whole genome shotgun (WGS) entry which is preliminary data.</text>
</comment>
<feature type="region of interest" description="Disordered" evidence="1">
    <location>
        <begin position="48"/>
        <end position="176"/>
    </location>
</feature>
<dbReference type="AlphaFoldDB" id="A0A0P7B3V2"/>
<evidence type="ECO:0000256" key="2">
    <source>
        <dbReference type="SAM" id="SignalP"/>
    </source>
</evidence>
<keyword evidence="2" id="KW-0732">Signal</keyword>
<feature type="compositionally biased region" description="Acidic residues" evidence="1">
    <location>
        <begin position="66"/>
        <end position="80"/>
    </location>
</feature>
<dbReference type="GO" id="GO:0005509">
    <property type="term" value="F:calcium ion binding"/>
    <property type="evidence" value="ECO:0007669"/>
    <property type="project" value="InterPro"/>
</dbReference>
<dbReference type="Proteomes" id="UP000050424">
    <property type="component" value="Unassembled WGS sequence"/>
</dbReference>
<dbReference type="EMBL" id="LKCW01000215">
    <property type="protein sequence ID" value="KPM36177.1"/>
    <property type="molecule type" value="Genomic_DNA"/>
</dbReference>
<evidence type="ECO:0000256" key="1">
    <source>
        <dbReference type="SAM" id="MobiDB-lite"/>
    </source>
</evidence>
<evidence type="ECO:0000313" key="4">
    <source>
        <dbReference type="Proteomes" id="UP000050424"/>
    </source>
</evidence>
<dbReference type="InterPro" id="IPR028974">
    <property type="entry name" value="TSP_type-3_rpt"/>
</dbReference>
<feature type="signal peptide" evidence="2">
    <location>
        <begin position="1"/>
        <end position="16"/>
    </location>
</feature>
<feature type="compositionally biased region" description="Basic and acidic residues" evidence="1">
    <location>
        <begin position="161"/>
        <end position="176"/>
    </location>
</feature>
<reference evidence="3 4" key="1">
    <citation type="submission" date="2015-09" db="EMBL/GenBank/DDBJ databases">
        <title>Draft genome of a European isolate of the apple canker pathogen Neonectria ditissima.</title>
        <authorList>
            <person name="Gomez-Cortecero A."/>
            <person name="Harrison R.J."/>
            <person name="Armitage A.D."/>
        </authorList>
    </citation>
    <scope>NUCLEOTIDE SEQUENCE [LARGE SCALE GENOMIC DNA]</scope>
    <source>
        <strain evidence="3 4">R09/05</strain>
    </source>
</reference>
<feature type="chain" id="PRO_5006135355" evidence="2">
    <location>
        <begin position="17"/>
        <end position="276"/>
    </location>
</feature>
<keyword evidence="4" id="KW-1185">Reference proteome</keyword>
<dbReference type="OrthoDB" id="5106915at2759"/>
<gene>
    <name evidence="3" type="ORF">AK830_g10385</name>
</gene>
<dbReference type="Gene3D" id="4.10.1080.10">
    <property type="entry name" value="TSP type-3 repeat"/>
    <property type="match status" value="1"/>
</dbReference>